<dbReference type="SMART" id="SM00861">
    <property type="entry name" value="Transket_pyr"/>
    <property type="match status" value="1"/>
</dbReference>
<dbReference type="FunFam" id="3.40.50.970:FF:000001">
    <property type="entry name" value="Pyruvate dehydrogenase E1 beta subunit"/>
    <property type="match status" value="1"/>
</dbReference>
<dbReference type="SUPFAM" id="SSF52922">
    <property type="entry name" value="TK C-terminal domain-like"/>
    <property type="match status" value="1"/>
</dbReference>
<dbReference type="OrthoDB" id="9780894at2"/>
<dbReference type="Gene3D" id="3.40.50.970">
    <property type="match status" value="1"/>
</dbReference>
<evidence type="ECO:0000256" key="3">
    <source>
        <dbReference type="ARBA" id="ARBA00023052"/>
    </source>
</evidence>
<dbReference type="STRING" id="706587.Desti_1342"/>
<dbReference type="SUPFAM" id="SSF52518">
    <property type="entry name" value="Thiamin diphosphate-binding fold (THDP-binding)"/>
    <property type="match status" value="1"/>
</dbReference>
<gene>
    <name evidence="5" type="ordered locus">Desti_1342</name>
</gene>
<feature type="domain" description="Transketolase-like pyrimidine-binding" evidence="4">
    <location>
        <begin position="4"/>
        <end position="179"/>
    </location>
</feature>
<dbReference type="PANTHER" id="PTHR43257">
    <property type="entry name" value="PYRUVATE DEHYDROGENASE E1 COMPONENT BETA SUBUNIT"/>
    <property type="match status" value="1"/>
</dbReference>
<dbReference type="Gene3D" id="3.40.50.920">
    <property type="match status" value="1"/>
</dbReference>
<keyword evidence="6" id="KW-1185">Reference proteome</keyword>
<dbReference type="FunFam" id="3.40.50.920:FF:000001">
    <property type="entry name" value="Pyruvate dehydrogenase E1 beta subunit"/>
    <property type="match status" value="1"/>
</dbReference>
<reference evidence="6" key="1">
    <citation type="submission" date="2012-06" db="EMBL/GenBank/DDBJ databases">
        <title>Complete sequence of chromosome of Desulfomonile tiedjei DSM 6799.</title>
        <authorList>
            <person name="Lucas S."/>
            <person name="Copeland A."/>
            <person name="Lapidus A."/>
            <person name="Glavina del Rio T."/>
            <person name="Dalin E."/>
            <person name="Tice H."/>
            <person name="Bruce D."/>
            <person name="Goodwin L."/>
            <person name="Pitluck S."/>
            <person name="Peters L."/>
            <person name="Ovchinnikova G."/>
            <person name="Zeytun A."/>
            <person name="Lu M."/>
            <person name="Kyrpides N."/>
            <person name="Mavromatis K."/>
            <person name="Ivanova N."/>
            <person name="Brettin T."/>
            <person name="Detter J.C."/>
            <person name="Han C."/>
            <person name="Larimer F."/>
            <person name="Land M."/>
            <person name="Hauser L."/>
            <person name="Markowitz V."/>
            <person name="Cheng J.-F."/>
            <person name="Hugenholtz P."/>
            <person name="Woyke T."/>
            <person name="Wu D."/>
            <person name="Spring S."/>
            <person name="Schroeder M."/>
            <person name="Brambilla E."/>
            <person name="Klenk H.-P."/>
            <person name="Eisen J.A."/>
        </authorList>
    </citation>
    <scope>NUCLEOTIDE SEQUENCE [LARGE SCALE GENOMIC DNA]</scope>
    <source>
        <strain evidence="6">ATCC 49306 / DSM 6799 / DCB-1</strain>
    </source>
</reference>
<dbReference type="Pfam" id="PF02780">
    <property type="entry name" value="Transketolase_C"/>
    <property type="match status" value="1"/>
</dbReference>
<dbReference type="PATRIC" id="fig|706587.4.peg.1539"/>
<dbReference type="RefSeq" id="WP_014809206.1">
    <property type="nucleotide sequence ID" value="NC_018025.1"/>
</dbReference>
<dbReference type="KEGG" id="dti:Desti_1342"/>
<dbReference type="PANTHER" id="PTHR43257:SF2">
    <property type="entry name" value="PYRUVATE DEHYDROGENASE E1 COMPONENT SUBUNIT BETA"/>
    <property type="match status" value="1"/>
</dbReference>
<comment type="cofactor">
    <cofactor evidence="1">
        <name>thiamine diphosphate</name>
        <dbReference type="ChEBI" id="CHEBI:58937"/>
    </cofactor>
</comment>
<dbReference type="CDD" id="cd07036">
    <property type="entry name" value="TPP_PYR_E1-PDHc-beta_like"/>
    <property type="match status" value="1"/>
</dbReference>
<dbReference type="Proteomes" id="UP000006055">
    <property type="component" value="Chromosome"/>
</dbReference>
<dbReference type="Pfam" id="PF02779">
    <property type="entry name" value="Transket_pyr"/>
    <property type="match status" value="1"/>
</dbReference>
<evidence type="ECO:0000313" key="6">
    <source>
        <dbReference type="Proteomes" id="UP000006055"/>
    </source>
</evidence>
<evidence type="ECO:0000313" key="5">
    <source>
        <dbReference type="EMBL" id="AFM24055.1"/>
    </source>
</evidence>
<evidence type="ECO:0000256" key="1">
    <source>
        <dbReference type="ARBA" id="ARBA00001964"/>
    </source>
</evidence>
<keyword evidence="3" id="KW-0786">Thiamine pyrophosphate</keyword>
<accession>I4C3B4</accession>
<evidence type="ECO:0000259" key="4">
    <source>
        <dbReference type="SMART" id="SM00861"/>
    </source>
</evidence>
<dbReference type="HOGENOM" id="CLU_012907_1_0_7"/>
<proteinExistence type="predicted"/>
<keyword evidence="2" id="KW-0560">Oxidoreductase</keyword>
<dbReference type="InterPro" id="IPR029061">
    <property type="entry name" value="THDP-binding"/>
</dbReference>
<evidence type="ECO:0000256" key="2">
    <source>
        <dbReference type="ARBA" id="ARBA00023002"/>
    </source>
</evidence>
<dbReference type="EMBL" id="CP003360">
    <property type="protein sequence ID" value="AFM24055.1"/>
    <property type="molecule type" value="Genomic_DNA"/>
</dbReference>
<dbReference type="GO" id="GO:0016491">
    <property type="term" value="F:oxidoreductase activity"/>
    <property type="evidence" value="ECO:0007669"/>
    <property type="project" value="UniProtKB-KW"/>
</dbReference>
<keyword evidence="5" id="KW-0670">Pyruvate</keyword>
<protein>
    <submittedName>
        <fullName evidence="5">Pyruvate/2-oxoglutarate dehydrogenase complex, dehydrogenase component beta subunit</fullName>
    </submittedName>
</protein>
<organism evidence="5 6">
    <name type="scientific">Desulfomonile tiedjei (strain ATCC 49306 / DSM 6799 / DCB-1)</name>
    <dbReference type="NCBI Taxonomy" id="706587"/>
    <lineage>
        <taxon>Bacteria</taxon>
        <taxon>Pseudomonadati</taxon>
        <taxon>Thermodesulfobacteriota</taxon>
        <taxon>Desulfomonilia</taxon>
        <taxon>Desulfomonilales</taxon>
        <taxon>Desulfomonilaceae</taxon>
        <taxon>Desulfomonile</taxon>
    </lineage>
</organism>
<dbReference type="InterPro" id="IPR033248">
    <property type="entry name" value="Transketolase_C"/>
</dbReference>
<dbReference type="AlphaFoldDB" id="I4C3B4"/>
<dbReference type="InterPro" id="IPR009014">
    <property type="entry name" value="Transketo_C/PFOR_II"/>
</dbReference>
<name>I4C3B4_DESTA</name>
<dbReference type="eggNOG" id="COG0022">
    <property type="taxonomic scope" value="Bacteria"/>
</dbReference>
<sequence length="325" mass="35659">MARLSMVEAINRTLHELMEQDDRIVVLGEDVGVDGGVFRATVGLLEKFGPMRVIDTPLAESTIVGSAIGMAIYGMRPIAEIQFEGFIFKSYDHIYSHASRLRKRSQGGYGVPLVIRAPYGAGVRALEHHSDAPEALFTHIPGLKLVIPATPSDAKGLLTSAIEDPDPVIYFEPKRLYRLFKEEVPEGRHTVPIGQARLVREGHDITIVTYGGMVSVCEKAAQHVASEGVEAEVIDLRTIWPFDIGAIVESVTKTGRLIVCHEAPRSFGVGAEIVAQVSERCLLSLLAPIRRVTGNDITAPLAKLEEYNYPDTEQVVRAIHETVQF</sequence>
<dbReference type="InterPro" id="IPR005475">
    <property type="entry name" value="Transketolase-like_Pyr-bd"/>
</dbReference>